<gene>
    <name evidence="8" type="ORF">T459_11246</name>
</gene>
<dbReference type="Gramene" id="PHT82803">
    <property type="protein sequence ID" value="PHT82803"/>
    <property type="gene ID" value="T459_11246"/>
</dbReference>
<dbReference type="Proteomes" id="UP000222542">
    <property type="component" value="Unassembled WGS sequence"/>
</dbReference>
<dbReference type="OrthoDB" id="1322695at2759"/>
<dbReference type="GO" id="GO:0003677">
    <property type="term" value="F:DNA binding"/>
    <property type="evidence" value="ECO:0007669"/>
    <property type="project" value="UniProtKB-KW"/>
</dbReference>
<keyword evidence="2" id="KW-0805">Transcription regulation</keyword>
<dbReference type="PROSITE" id="PS51032">
    <property type="entry name" value="AP2_ERF"/>
    <property type="match status" value="1"/>
</dbReference>
<evidence type="ECO:0000256" key="1">
    <source>
        <dbReference type="ARBA" id="ARBA00004123"/>
    </source>
</evidence>
<feature type="compositionally biased region" description="Polar residues" evidence="6">
    <location>
        <begin position="81"/>
        <end position="90"/>
    </location>
</feature>
<keyword evidence="5" id="KW-0539">Nucleus</keyword>
<keyword evidence="4" id="KW-0804">Transcription</keyword>
<comment type="caution">
    <text evidence="8">The sequence shown here is derived from an EMBL/GenBank/DDBJ whole genome shotgun (WGS) entry which is preliminary data.</text>
</comment>
<dbReference type="STRING" id="4072.A0A1U8GJG2"/>
<dbReference type="EMBL" id="AYRZ02000004">
    <property type="protein sequence ID" value="PHT82803.1"/>
    <property type="molecule type" value="Genomic_DNA"/>
</dbReference>
<dbReference type="InterPro" id="IPR036955">
    <property type="entry name" value="AP2/ERF_dom_sf"/>
</dbReference>
<dbReference type="PANTHER" id="PTHR31194">
    <property type="entry name" value="SHN SHINE , DNA BINDING / TRANSCRIPTION FACTOR"/>
    <property type="match status" value="1"/>
</dbReference>
<accession>A0A1U8GJG2</accession>
<evidence type="ECO:0000259" key="7">
    <source>
        <dbReference type="PROSITE" id="PS51032"/>
    </source>
</evidence>
<dbReference type="InterPro" id="IPR016177">
    <property type="entry name" value="DNA-bd_dom_sf"/>
</dbReference>
<dbReference type="PRINTS" id="PR00367">
    <property type="entry name" value="ETHRSPELEMNT"/>
</dbReference>
<dbReference type="InterPro" id="IPR050913">
    <property type="entry name" value="AP2/ERF_ERF"/>
</dbReference>
<feature type="domain" description="AP2/ERF" evidence="7">
    <location>
        <begin position="6"/>
        <end position="60"/>
    </location>
</feature>
<reference evidence="8 9" key="1">
    <citation type="journal article" date="2014" name="Nat. Genet.">
        <title>Genome sequence of the hot pepper provides insights into the evolution of pungency in Capsicum species.</title>
        <authorList>
            <person name="Kim S."/>
            <person name="Park M."/>
            <person name="Yeom S.I."/>
            <person name="Kim Y.M."/>
            <person name="Lee J.M."/>
            <person name="Lee H.A."/>
            <person name="Seo E."/>
            <person name="Choi J."/>
            <person name="Cheong K."/>
            <person name="Kim K.T."/>
            <person name="Jung K."/>
            <person name="Lee G.W."/>
            <person name="Oh S.K."/>
            <person name="Bae C."/>
            <person name="Kim S.B."/>
            <person name="Lee H.Y."/>
            <person name="Kim S.Y."/>
            <person name="Kim M.S."/>
            <person name="Kang B.C."/>
            <person name="Jo Y.D."/>
            <person name="Yang H.B."/>
            <person name="Jeong H.J."/>
            <person name="Kang W.H."/>
            <person name="Kwon J.K."/>
            <person name="Shin C."/>
            <person name="Lim J.Y."/>
            <person name="Park J.H."/>
            <person name="Huh J.H."/>
            <person name="Kim J.S."/>
            <person name="Kim B.D."/>
            <person name="Cohen O."/>
            <person name="Paran I."/>
            <person name="Suh M.C."/>
            <person name="Lee S.B."/>
            <person name="Kim Y.K."/>
            <person name="Shin Y."/>
            <person name="Noh S.J."/>
            <person name="Park J."/>
            <person name="Seo Y.S."/>
            <person name="Kwon S.Y."/>
            <person name="Kim H.A."/>
            <person name="Park J.M."/>
            <person name="Kim H.J."/>
            <person name="Choi S.B."/>
            <person name="Bosland P.W."/>
            <person name="Reeves G."/>
            <person name="Jo S.H."/>
            <person name="Lee B.W."/>
            <person name="Cho H.T."/>
            <person name="Choi H.S."/>
            <person name="Lee M.S."/>
            <person name="Yu Y."/>
            <person name="Do Choi Y."/>
            <person name="Park B.S."/>
            <person name="van Deynze A."/>
            <person name="Ashrafi H."/>
            <person name="Hill T."/>
            <person name="Kim W.T."/>
            <person name="Pai H.S."/>
            <person name="Ahn H.K."/>
            <person name="Yeam I."/>
            <person name="Giovannoni J.J."/>
            <person name="Rose J.K."/>
            <person name="Sorensen I."/>
            <person name="Lee S.J."/>
            <person name="Kim R.W."/>
            <person name="Choi I.Y."/>
            <person name="Choi B.S."/>
            <person name="Lim J.S."/>
            <person name="Lee Y.H."/>
            <person name="Choi D."/>
        </authorList>
    </citation>
    <scope>NUCLEOTIDE SEQUENCE [LARGE SCALE GENOMIC DNA]</scope>
    <source>
        <strain evidence="9">cv. CM334</strain>
    </source>
</reference>
<dbReference type="GO" id="GO:0003700">
    <property type="term" value="F:DNA-binding transcription factor activity"/>
    <property type="evidence" value="ECO:0007669"/>
    <property type="project" value="InterPro"/>
</dbReference>
<dbReference type="PANTHER" id="PTHR31194:SF201">
    <property type="entry name" value="AP2_ERF DOMAIN-CONTAINING PROTEIN"/>
    <property type="match status" value="1"/>
</dbReference>
<evidence type="ECO:0000313" key="8">
    <source>
        <dbReference type="EMBL" id="PHT82803.1"/>
    </source>
</evidence>
<evidence type="ECO:0000313" key="9">
    <source>
        <dbReference type="Proteomes" id="UP000222542"/>
    </source>
</evidence>
<protein>
    <submittedName>
        <fullName evidence="8">Ethylene-responsive transcription factor 9</fullName>
    </submittedName>
</protein>
<sequence length="108" mass="11660">MAEEVKYRGVRKRSGGRYQAEIWIGYNKHLGMFDTAEEAALAYDAAAIRLRGVNAKTNFPIPSRRSSTGGGGGGVGDTVTIARQSESSSPESRHIEIDLNLPPPPEDT</sequence>
<dbReference type="KEGG" id="cann:107869240"/>
<evidence type="ECO:0000256" key="6">
    <source>
        <dbReference type="SAM" id="MobiDB-lite"/>
    </source>
</evidence>
<reference evidence="8 9" key="2">
    <citation type="journal article" date="2017" name="Genome Biol.">
        <title>New reference genome sequences of hot pepper reveal the massive evolution of plant disease-resistance genes by retroduplication.</title>
        <authorList>
            <person name="Kim S."/>
            <person name="Park J."/>
            <person name="Yeom S.I."/>
            <person name="Kim Y.M."/>
            <person name="Seo E."/>
            <person name="Kim K.T."/>
            <person name="Kim M.S."/>
            <person name="Lee J.M."/>
            <person name="Cheong K."/>
            <person name="Shin H.S."/>
            <person name="Kim S.B."/>
            <person name="Han K."/>
            <person name="Lee J."/>
            <person name="Park M."/>
            <person name="Lee H.A."/>
            <person name="Lee H.Y."/>
            <person name="Lee Y."/>
            <person name="Oh S."/>
            <person name="Lee J.H."/>
            <person name="Choi E."/>
            <person name="Choi E."/>
            <person name="Lee S.E."/>
            <person name="Jeon J."/>
            <person name="Kim H."/>
            <person name="Choi G."/>
            <person name="Song H."/>
            <person name="Lee J."/>
            <person name="Lee S.C."/>
            <person name="Kwon J.K."/>
            <person name="Lee H.Y."/>
            <person name="Koo N."/>
            <person name="Hong Y."/>
            <person name="Kim R.W."/>
            <person name="Kang W.H."/>
            <person name="Huh J.H."/>
            <person name="Kang B.C."/>
            <person name="Yang T.J."/>
            <person name="Lee Y.H."/>
            <person name="Bennetzen J.L."/>
            <person name="Choi D."/>
        </authorList>
    </citation>
    <scope>NUCLEOTIDE SEQUENCE [LARGE SCALE GENOMIC DNA]</scope>
    <source>
        <strain evidence="9">cv. CM334</strain>
    </source>
</reference>
<dbReference type="GO" id="GO:0005634">
    <property type="term" value="C:nucleus"/>
    <property type="evidence" value="ECO:0007669"/>
    <property type="project" value="UniProtKB-SubCell"/>
</dbReference>
<dbReference type="AlphaFoldDB" id="A0A1U8GJG2"/>
<dbReference type="InterPro" id="IPR001471">
    <property type="entry name" value="AP2/ERF_dom"/>
</dbReference>
<evidence type="ECO:0000256" key="4">
    <source>
        <dbReference type="ARBA" id="ARBA00023163"/>
    </source>
</evidence>
<organism evidence="8 9">
    <name type="scientific">Capsicum annuum</name>
    <name type="common">Capsicum pepper</name>
    <dbReference type="NCBI Taxonomy" id="4072"/>
    <lineage>
        <taxon>Eukaryota</taxon>
        <taxon>Viridiplantae</taxon>
        <taxon>Streptophyta</taxon>
        <taxon>Embryophyta</taxon>
        <taxon>Tracheophyta</taxon>
        <taxon>Spermatophyta</taxon>
        <taxon>Magnoliopsida</taxon>
        <taxon>eudicotyledons</taxon>
        <taxon>Gunneridae</taxon>
        <taxon>Pentapetalae</taxon>
        <taxon>asterids</taxon>
        <taxon>lamiids</taxon>
        <taxon>Solanales</taxon>
        <taxon>Solanaceae</taxon>
        <taxon>Solanoideae</taxon>
        <taxon>Capsiceae</taxon>
        <taxon>Capsicum</taxon>
    </lineage>
</organism>
<dbReference type="SMART" id="SM00380">
    <property type="entry name" value="AP2"/>
    <property type="match status" value="1"/>
</dbReference>
<dbReference type="SUPFAM" id="SSF54171">
    <property type="entry name" value="DNA-binding domain"/>
    <property type="match status" value="1"/>
</dbReference>
<dbReference type="SMR" id="A0A1U8GJG2"/>
<dbReference type="Gene3D" id="3.30.730.10">
    <property type="entry name" value="AP2/ERF domain"/>
    <property type="match status" value="1"/>
</dbReference>
<evidence type="ECO:0000256" key="3">
    <source>
        <dbReference type="ARBA" id="ARBA00023125"/>
    </source>
</evidence>
<feature type="region of interest" description="Disordered" evidence="6">
    <location>
        <begin position="57"/>
        <end position="108"/>
    </location>
</feature>
<keyword evidence="9" id="KW-1185">Reference proteome</keyword>
<evidence type="ECO:0000256" key="2">
    <source>
        <dbReference type="ARBA" id="ARBA00023015"/>
    </source>
</evidence>
<evidence type="ECO:0000256" key="5">
    <source>
        <dbReference type="ARBA" id="ARBA00023242"/>
    </source>
</evidence>
<proteinExistence type="predicted"/>
<name>A0A1U8GJG2_CAPAN</name>
<comment type="subcellular location">
    <subcellularLocation>
        <location evidence="1">Nucleus</location>
    </subcellularLocation>
</comment>
<keyword evidence="3" id="KW-0238">DNA-binding</keyword>